<proteinExistence type="predicted"/>
<dbReference type="RefSeq" id="WP_150937933.1">
    <property type="nucleotide sequence ID" value="NZ_WAAT01000036.1"/>
</dbReference>
<feature type="transmembrane region" description="Helical" evidence="1">
    <location>
        <begin position="12"/>
        <end position="32"/>
    </location>
</feature>
<name>A0A6N6MD05_9FLAO</name>
<accession>A0A6N6MD05</accession>
<sequence>MRSLNQSSNRIYWKDFLLFFVFPIIVSTLLVWKGYSFKEQLGNLIAAISIFGGFLFNLLAIIYSQMENIKKDAETEDDEVKKRFINEIHINISFCIVLSICIVLTLLLTTIDIPEFQYLDVLNKIINGLNYFLMILFLLTLTMILNRVYILLKKGAA</sequence>
<comment type="caution">
    <text evidence="2">The sequence shown here is derived from an EMBL/GenBank/DDBJ whole genome shotgun (WGS) entry which is preliminary data.</text>
</comment>
<evidence type="ECO:0000313" key="3">
    <source>
        <dbReference type="Proteomes" id="UP000441333"/>
    </source>
</evidence>
<reference evidence="2 3" key="1">
    <citation type="submission" date="2019-09" db="EMBL/GenBank/DDBJ databases">
        <authorList>
            <person name="Cao W.R."/>
        </authorList>
    </citation>
    <scope>NUCLEOTIDE SEQUENCE [LARGE SCALE GENOMIC DNA]</scope>
    <source>
        <strain evidence="2 3">B1N29</strain>
    </source>
</reference>
<dbReference type="EMBL" id="WAAT01000036">
    <property type="protein sequence ID" value="KAB1068524.1"/>
    <property type="molecule type" value="Genomic_DNA"/>
</dbReference>
<evidence type="ECO:0000313" key="2">
    <source>
        <dbReference type="EMBL" id="KAB1068524.1"/>
    </source>
</evidence>
<organism evidence="2 3">
    <name type="scientific">Pseudotamlana haliotis</name>
    <dbReference type="NCBI Taxonomy" id="2614804"/>
    <lineage>
        <taxon>Bacteria</taxon>
        <taxon>Pseudomonadati</taxon>
        <taxon>Bacteroidota</taxon>
        <taxon>Flavobacteriia</taxon>
        <taxon>Flavobacteriales</taxon>
        <taxon>Flavobacteriaceae</taxon>
        <taxon>Pseudotamlana</taxon>
    </lineage>
</organism>
<feature type="transmembrane region" description="Helical" evidence="1">
    <location>
        <begin position="90"/>
        <end position="111"/>
    </location>
</feature>
<feature type="transmembrane region" description="Helical" evidence="1">
    <location>
        <begin position="131"/>
        <end position="152"/>
    </location>
</feature>
<keyword evidence="1" id="KW-0812">Transmembrane</keyword>
<dbReference type="Proteomes" id="UP000441333">
    <property type="component" value="Unassembled WGS sequence"/>
</dbReference>
<gene>
    <name evidence="2" type="ORF">F6U93_06230</name>
</gene>
<protein>
    <submittedName>
        <fullName evidence="2">Uncharacterized protein</fullName>
    </submittedName>
</protein>
<dbReference type="AlphaFoldDB" id="A0A6N6MD05"/>
<keyword evidence="3" id="KW-1185">Reference proteome</keyword>
<keyword evidence="1" id="KW-1133">Transmembrane helix</keyword>
<feature type="transmembrane region" description="Helical" evidence="1">
    <location>
        <begin position="44"/>
        <end position="63"/>
    </location>
</feature>
<keyword evidence="1" id="KW-0472">Membrane</keyword>
<evidence type="ECO:0000256" key="1">
    <source>
        <dbReference type="SAM" id="Phobius"/>
    </source>
</evidence>